<dbReference type="PANTHER" id="PTHR45138:SF5">
    <property type="entry name" value="BIFUNCTIONAL PERIPLASMIC SUBSTRATE BINDING PROTEIN_CYTOPLASMIC DIGUANYLATE CYCLASE"/>
    <property type="match status" value="1"/>
</dbReference>
<dbReference type="InterPro" id="IPR050469">
    <property type="entry name" value="Diguanylate_Cyclase"/>
</dbReference>
<reference evidence="3 4" key="1">
    <citation type="submission" date="2021-03" db="EMBL/GenBank/DDBJ databases">
        <title>Genomic Encyclopedia of Type Strains, Phase IV (KMG-IV): sequencing the most valuable type-strain genomes for metagenomic binning, comparative biology and taxonomic classification.</title>
        <authorList>
            <person name="Goeker M."/>
        </authorList>
    </citation>
    <scope>NUCLEOTIDE SEQUENCE [LARGE SCALE GENOMIC DNA]</scope>
    <source>
        <strain evidence="3 4">DSM 26806</strain>
    </source>
</reference>
<evidence type="ECO:0000256" key="1">
    <source>
        <dbReference type="SAM" id="Phobius"/>
    </source>
</evidence>
<protein>
    <submittedName>
        <fullName evidence="3">Diguanylate cyclase (GGDEF)-like protein</fullName>
    </submittedName>
</protein>
<keyword evidence="1" id="KW-1133">Transmembrane helix</keyword>
<feature type="transmembrane region" description="Helical" evidence="1">
    <location>
        <begin position="92"/>
        <end position="111"/>
    </location>
</feature>
<feature type="transmembrane region" description="Helical" evidence="1">
    <location>
        <begin position="57"/>
        <end position="80"/>
    </location>
</feature>
<dbReference type="EMBL" id="JAGGLD010000005">
    <property type="protein sequence ID" value="MBP2001972.1"/>
    <property type="molecule type" value="Genomic_DNA"/>
</dbReference>
<dbReference type="InterPro" id="IPR043128">
    <property type="entry name" value="Rev_trsase/Diguanyl_cyclase"/>
</dbReference>
<dbReference type="SUPFAM" id="SSF55073">
    <property type="entry name" value="Nucleotide cyclase"/>
    <property type="match status" value="1"/>
</dbReference>
<gene>
    <name evidence="3" type="ORF">J2Z69_003028</name>
</gene>
<dbReference type="PROSITE" id="PS50887">
    <property type="entry name" value="GGDEF"/>
    <property type="match status" value="1"/>
</dbReference>
<evidence type="ECO:0000313" key="4">
    <source>
        <dbReference type="Proteomes" id="UP001519288"/>
    </source>
</evidence>
<sequence>MKTVFVFIVIGHIFSVILIAAYRHRDPRNSAVNWFYASRWLQAAAWGTLIFREILPSIINIPLVNSLLLAGSAFETIAVLKVQNAYSIKVRKLYKFLIACSILGFNAIYILHNQENIRIIWGSIFLASFLAYPAYRMLRGSANSRLTRVMGSLYSIVLICLLVRILLTLRIHTSLSLFNQSLYQTLSYLNIYFIMLLGNMGFILLSKEEADQRITRWATYDDLTQVLNRRTFIEQAEKSLQKLAAQRKPVAFILFDIDHFKMINDTYGHSVGDEVLRILSSRCIQMLNSRGYISRYGGDEFAILLPNMCDIEARQFAEQFRNNVEATPFEDMPVHPTVSMGLVTTVATDSIHLNRLYHLSDIALYEAKRKGRNQVVENQL</sequence>
<feature type="transmembrane region" description="Helical" evidence="1">
    <location>
        <begin position="117"/>
        <end position="135"/>
    </location>
</feature>
<dbReference type="NCBIfam" id="TIGR00254">
    <property type="entry name" value="GGDEF"/>
    <property type="match status" value="1"/>
</dbReference>
<feature type="transmembrane region" description="Helical" evidence="1">
    <location>
        <begin position="6"/>
        <end position="22"/>
    </location>
</feature>
<keyword evidence="4" id="KW-1185">Reference proteome</keyword>
<feature type="domain" description="GGDEF" evidence="2">
    <location>
        <begin position="248"/>
        <end position="380"/>
    </location>
</feature>
<keyword evidence="1" id="KW-0472">Membrane</keyword>
<feature type="transmembrane region" description="Helical" evidence="1">
    <location>
        <begin position="147"/>
        <end position="167"/>
    </location>
</feature>
<accession>A0ABS4JJT8</accession>
<name>A0ABS4JJT8_9BACL</name>
<evidence type="ECO:0000259" key="2">
    <source>
        <dbReference type="PROSITE" id="PS50887"/>
    </source>
</evidence>
<dbReference type="RefSeq" id="WP_209864224.1">
    <property type="nucleotide sequence ID" value="NZ_JAGGLD010000005.1"/>
</dbReference>
<dbReference type="CDD" id="cd01949">
    <property type="entry name" value="GGDEF"/>
    <property type="match status" value="1"/>
</dbReference>
<evidence type="ECO:0000313" key="3">
    <source>
        <dbReference type="EMBL" id="MBP2001972.1"/>
    </source>
</evidence>
<feature type="transmembrane region" description="Helical" evidence="1">
    <location>
        <begin position="187"/>
        <end position="206"/>
    </location>
</feature>
<dbReference type="Gene3D" id="3.30.70.270">
    <property type="match status" value="1"/>
</dbReference>
<dbReference type="InterPro" id="IPR029787">
    <property type="entry name" value="Nucleotide_cyclase"/>
</dbReference>
<comment type="caution">
    <text evidence="3">The sequence shown here is derived from an EMBL/GenBank/DDBJ whole genome shotgun (WGS) entry which is preliminary data.</text>
</comment>
<dbReference type="PANTHER" id="PTHR45138">
    <property type="entry name" value="REGULATORY COMPONENTS OF SENSORY TRANSDUCTION SYSTEM"/>
    <property type="match status" value="1"/>
</dbReference>
<organism evidence="3 4">
    <name type="scientific">Paenibacillus shirakamiensis</name>
    <dbReference type="NCBI Taxonomy" id="1265935"/>
    <lineage>
        <taxon>Bacteria</taxon>
        <taxon>Bacillati</taxon>
        <taxon>Bacillota</taxon>
        <taxon>Bacilli</taxon>
        <taxon>Bacillales</taxon>
        <taxon>Paenibacillaceae</taxon>
        <taxon>Paenibacillus</taxon>
    </lineage>
</organism>
<dbReference type="InterPro" id="IPR000160">
    <property type="entry name" value="GGDEF_dom"/>
</dbReference>
<dbReference type="SMART" id="SM00267">
    <property type="entry name" value="GGDEF"/>
    <property type="match status" value="1"/>
</dbReference>
<dbReference type="Pfam" id="PF00990">
    <property type="entry name" value="GGDEF"/>
    <property type="match status" value="1"/>
</dbReference>
<proteinExistence type="predicted"/>
<keyword evidence="1" id="KW-0812">Transmembrane</keyword>
<dbReference type="Proteomes" id="UP001519288">
    <property type="component" value="Unassembled WGS sequence"/>
</dbReference>